<dbReference type="RefSeq" id="XP_005777381.1">
    <property type="nucleotide sequence ID" value="XM_005777324.1"/>
</dbReference>
<feature type="compositionally biased region" description="Polar residues" evidence="1">
    <location>
        <begin position="442"/>
        <end position="458"/>
    </location>
</feature>
<feature type="compositionally biased region" description="Basic and acidic residues" evidence="1">
    <location>
        <begin position="421"/>
        <end position="431"/>
    </location>
</feature>
<reference evidence="4" key="1">
    <citation type="journal article" date="2013" name="Nature">
        <title>Pan genome of the phytoplankton Emiliania underpins its global distribution.</title>
        <authorList>
            <person name="Read B.A."/>
            <person name="Kegel J."/>
            <person name="Klute M.J."/>
            <person name="Kuo A."/>
            <person name="Lefebvre S.C."/>
            <person name="Maumus F."/>
            <person name="Mayer C."/>
            <person name="Miller J."/>
            <person name="Monier A."/>
            <person name="Salamov A."/>
            <person name="Young J."/>
            <person name="Aguilar M."/>
            <person name="Claverie J.M."/>
            <person name="Frickenhaus S."/>
            <person name="Gonzalez K."/>
            <person name="Herman E.K."/>
            <person name="Lin Y.C."/>
            <person name="Napier J."/>
            <person name="Ogata H."/>
            <person name="Sarno A.F."/>
            <person name="Shmutz J."/>
            <person name="Schroeder D."/>
            <person name="de Vargas C."/>
            <person name="Verret F."/>
            <person name="von Dassow P."/>
            <person name="Valentin K."/>
            <person name="Van de Peer Y."/>
            <person name="Wheeler G."/>
            <person name="Dacks J.B."/>
            <person name="Delwiche C.F."/>
            <person name="Dyhrman S.T."/>
            <person name="Glockner G."/>
            <person name="John U."/>
            <person name="Richards T."/>
            <person name="Worden A.Z."/>
            <person name="Zhang X."/>
            <person name="Grigoriev I.V."/>
            <person name="Allen A.E."/>
            <person name="Bidle K."/>
            <person name="Borodovsky M."/>
            <person name="Bowler C."/>
            <person name="Brownlee C."/>
            <person name="Cock J.M."/>
            <person name="Elias M."/>
            <person name="Gladyshev V.N."/>
            <person name="Groth M."/>
            <person name="Guda C."/>
            <person name="Hadaegh A."/>
            <person name="Iglesias-Rodriguez M.D."/>
            <person name="Jenkins J."/>
            <person name="Jones B.M."/>
            <person name="Lawson T."/>
            <person name="Leese F."/>
            <person name="Lindquist E."/>
            <person name="Lobanov A."/>
            <person name="Lomsadze A."/>
            <person name="Malik S.B."/>
            <person name="Marsh M.E."/>
            <person name="Mackinder L."/>
            <person name="Mock T."/>
            <person name="Mueller-Roeber B."/>
            <person name="Pagarete A."/>
            <person name="Parker M."/>
            <person name="Probert I."/>
            <person name="Quesneville H."/>
            <person name="Raines C."/>
            <person name="Rensing S.A."/>
            <person name="Riano-Pachon D.M."/>
            <person name="Richier S."/>
            <person name="Rokitta S."/>
            <person name="Shiraiwa Y."/>
            <person name="Soanes D.M."/>
            <person name="van der Giezen M."/>
            <person name="Wahlund T.M."/>
            <person name="Williams B."/>
            <person name="Wilson W."/>
            <person name="Wolfe G."/>
            <person name="Wurch L.L."/>
        </authorList>
    </citation>
    <scope>NUCLEOTIDE SEQUENCE</scope>
</reference>
<protein>
    <submittedName>
        <fullName evidence="3">Uncharacterized protein</fullName>
    </submittedName>
</protein>
<evidence type="ECO:0000256" key="2">
    <source>
        <dbReference type="SAM" id="Phobius"/>
    </source>
</evidence>
<evidence type="ECO:0000313" key="4">
    <source>
        <dbReference type="Proteomes" id="UP000013827"/>
    </source>
</evidence>
<dbReference type="EnsemblProtists" id="EOD24952">
    <property type="protein sequence ID" value="EOD24952"/>
    <property type="gene ID" value="EMIHUDRAFT_238020"/>
</dbReference>
<dbReference type="PaxDb" id="2903-EOD24952"/>
<keyword evidence="4" id="KW-1185">Reference proteome</keyword>
<dbReference type="KEGG" id="ehx:EMIHUDRAFT_238020"/>
<keyword evidence="2" id="KW-1133">Transmembrane helix</keyword>
<evidence type="ECO:0000256" key="1">
    <source>
        <dbReference type="SAM" id="MobiDB-lite"/>
    </source>
</evidence>
<sequence>MAYSCFAMAATDHLLPSLGILSREANYEYAVAVTMTDLVESRTARSGATDGNDGVTTTNATLLREASGRSGRFSLQSSDDESPWGIVSSLVEASGSLLDSETVSERRRQRSLLDAKLMYGKSAAVLYQYADGISLNAEFFLIDEVTGTDLDEEKLLDLCASKGATCSIGDGTGTVGDPLALRQLLDRTDTIRATALLTTAEVEDGAAGTGVAVVYDGKVEVVAKTTAIADSGESLESLAASLTATNEAKMTELRDNTLLQGTLAFESQQLGDVSDFDEAIKEGILEKLADLAGFVVAPFGSKIEVRAGSVVVVATFPGLTQGQANAAESSLASYSGATGQEDFEEAMSPVLGGISILSPFAVDIVDNEEPTKKSSSTAVVAIVAVAGVAVVAALLVGGYICYKKKDRRARVSVVGQMEGAEPSRRTSKTDLEGAPDGDVDANSGQTPRTSVYRTSDGI</sequence>
<proteinExistence type="predicted"/>
<dbReference type="Proteomes" id="UP000013827">
    <property type="component" value="Unassembled WGS sequence"/>
</dbReference>
<name>A0A0D3JN67_EMIH1</name>
<keyword evidence="2" id="KW-0472">Membrane</keyword>
<reference evidence="3" key="2">
    <citation type="submission" date="2024-10" db="UniProtKB">
        <authorList>
            <consortium name="EnsemblProtists"/>
        </authorList>
    </citation>
    <scope>IDENTIFICATION</scope>
</reference>
<keyword evidence="2" id="KW-0812">Transmembrane</keyword>
<feature type="transmembrane region" description="Helical" evidence="2">
    <location>
        <begin position="378"/>
        <end position="402"/>
    </location>
</feature>
<dbReference type="HOGENOM" id="CLU_597772_0_0_1"/>
<organism evidence="3 4">
    <name type="scientific">Emiliania huxleyi (strain CCMP1516)</name>
    <dbReference type="NCBI Taxonomy" id="280463"/>
    <lineage>
        <taxon>Eukaryota</taxon>
        <taxon>Haptista</taxon>
        <taxon>Haptophyta</taxon>
        <taxon>Prymnesiophyceae</taxon>
        <taxon>Isochrysidales</taxon>
        <taxon>Noelaerhabdaceae</taxon>
        <taxon>Emiliania</taxon>
    </lineage>
</organism>
<accession>A0A0D3JN67</accession>
<dbReference type="AlphaFoldDB" id="A0A0D3JN67"/>
<evidence type="ECO:0000313" key="3">
    <source>
        <dbReference type="EnsemblProtists" id="EOD24952"/>
    </source>
</evidence>
<dbReference type="GeneID" id="17270547"/>
<feature type="region of interest" description="Disordered" evidence="1">
    <location>
        <begin position="413"/>
        <end position="458"/>
    </location>
</feature>